<dbReference type="EMBL" id="JACGZW010000001">
    <property type="protein sequence ID" value="MBB1151759.1"/>
    <property type="molecule type" value="Genomic_DNA"/>
</dbReference>
<dbReference type="Proteomes" id="UP000526734">
    <property type="component" value="Unassembled WGS sequence"/>
</dbReference>
<keyword evidence="2" id="KW-0413">Isomerase</keyword>
<dbReference type="AlphaFoldDB" id="A0A7W3VRI5"/>
<evidence type="ECO:0000313" key="4">
    <source>
        <dbReference type="Proteomes" id="UP000526734"/>
    </source>
</evidence>
<gene>
    <name evidence="3" type="ORF">H4281_01300</name>
</gene>
<comment type="caution">
    <text evidence="3">The sequence shown here is derived from an EMBL/GenBank/DDBJ whole genome shotgun (WGS) entry which is preliminary data.</text>
</comment>
<proteinExistence type="inferred from homology"/>
<reference evidence="3 4" key="1">
    <citation type="submission" date="2020-08" db="EMBL/GenBank/DDBJ databases">
        <title>Amycolatopsis sp. nov. DR6-1 isolated from Dendrobium heterocarpum.</title>
        <authorList>
            <person name="Tedsree N."/>
            <person name="Kuncharoen N."/>
            <person name="Likhitwitayawuid K."/>
            <person name="Tanasupawat S."/>
        </authorList>
    </citation>
    <scope>NUCLEOTIDE SEQUENCE [LARGE SCALE GENOMIC DNA]</scope>
    <source>
        <strain evidence="3 4">DR6-1</strain>
    </source>
</reference>
<dbReference type="GO" id="GO:0005737">
    <property type="term" value="C:cytoplasm"/>
    <property type="evidence" value="ECO:0007669"/>
    <property type="project" value="TreeGrafter"/>
</dbReference>
<dbReference type="GO" id="GO:0016853">
    <property type="term" value="F:isomerase activity"/>
    <property type="evidence" value="ECO:0007669"/>
    <property type="project" value="UniProtKB-KW"/>
</dbReference>
<accession>A0A7W3VRI5</accession>
<evidence type="ECO:0000313" key="3">
    <source>
        <dbReference type="EMBL" id="MBB1151759.1"/>
    </source>
</evidence>
<dbReference type="PIRSF" id="PIRSF016184">
    <property type="entry name" value="PhzC_PhzF"/>
    <property type="match status" value="1"/>
</dbReference>
<comment type="similarity">
    <text evidence="1">Belongs to the PhzF family.</text>
</comment>
<name>A0A7W3VRI5_9PSEU</name>
<sequence length="268" mass="28634">MRAWLVDTFADARFLGNPAAVVLGDDLPGAERMQAVAHRLAEPTTAFLAPAGPGEYRIRWFTPHKEINLCGHATIASAGFLFETTGRSTLSFVSRNGTLYTERRDDRIAIDMPRSDVAQCAPPDGLRGAIGTDFVACAASSDDLLIEVASEAAVVATAPRFRALADFPFRGHIVTAAADRPEADFVSRTFFPSLGVDEDQVCVSAHCKLGPYWAGRLGRTAMSGLQLSERGGRLDVEVGGDRVKIFGTARLRPSPVAVPETGEIAAFG</sequence>
<dbReference type="Pfam" id="PF02567">
    <property type="entry name" value="PhzC-PhzF"/>
    <property type="match status" value="1"/>
</dbReference>
<dbReference type="PANTHER" id="PTHR13774:SF17">
    <property type="entry name" value="PHENAZINE BIOSYNTHESIS-LIKE DOMAIN-CONTAINING PROTEIN"/>
    <property type="match status" value="1"/>
</dbReference>
<dbReference type="Gene3D" id="3.10.310.10">
    <property type="entry name" value="Diaminopimelate Epimerase, Chain A, domain 1"/>
    <property type="match status" value="2"/>
</dbReference>
<organism evidence="3 4">
    <name type="scientific">Amycolatopsis dendrobii</name>
    <dbReference type="NCBI Taxonomy" id="2760662"/>
    <lineage>
        <taxon>Bacteria</taxon>
        <taxon>Bacillati</taxon>
        <taxon>Actinomycetota</taxon>
        <taxon>Actinomycetes</taxon>
        <taxon>Pseudonocardiales</taxon>
        <taxon>Pseudonocardiaceae</taxon>
        <taxon>Amycolatopsis</taxon>
    </lineage>
</organism>
<dbReference type="PANTHER" id="PTHR13774">
    <property type="entry name" value="PHENAZINE BIOSYNTHESIS PROTEIN"/>
    <property type="match status" value="1"/>
</dbReference>
<dbReference type="InterPro" id="IPR003719">
    <property type="entry name" value="Phenazine_PhzF-like"/>
</dbReference>
<protein>
    <submittedName>
        <fullName evidence="3">PhzF family phenazine biosynthesis protein</fullName>
    </submittedName>
</protein>
<evidence type="ECO:0000256" key="2">
    <source>
        <dbReference type="ARBA" id="ARBA00023235"/>
    </source>
</evidence>
<dbReference type="SUPFAM" id="SSF54506">
    <property type="entry name" value="Diaminopimelate epimerase-like"/>
    <property type="match status" value="1"/>
</dbReference>
<dbReference type="RefSeq" id="WP_182889000.1">
    <property type="nucleotide sequence ID" value="NZ_JACGZW010000001.1"/>
</dbReference>
<keyword evidence="4" id="KW-1185">Reference proteome</keyword>
<evidence type="ECO:0000256" key="1">
    <source>
        <dbReference type="ARBA" id="ARBA00008270"/>
    </source>
</evidence>